<keyword evidence="1" id="KW-0596">Phosphopantetheine</keyword>
<dbReference type="InterPro" id="IPR016036">
    <property type="entry name" value="Malonyl_transacylase_ACP-bd"/>
</dbReference>
<dbReference type="SUPFAM" id="SSF52151">
    <property type="entry name" value="FabD/lysophospholipase-like"/>
    <property type="match status" value="1"/>
</dbReference>
<dbReference type="SMART" id="SM01294">
    <property type="entry name" value="PKS_PP_betabranch"/>
    <property type="match status" value="2"/>
</dbReference>
<dbReference type="Proteomes" id="UP000733379">
    <property type="component" value="Unassembled WGS sequence"/>
</dbReference>
<evidence type="ECO:0000256" key="3">
    <source>
        <dbReference type="ARBA" id="ARBA00022679"/>
    </source>
</evidence>
<dbReference type="Pfam" id="PF00109">
    <property type="entry name" value="ketoacyl-synt"/>
    <property type="match status" value="1"/>
</dbReference>
<dbReference type="PROSITE" id="PS00606">
    <property type="entry name" value="KS3_1"/>
    <property type="match status" value="1"/>
</dbReference>
<feature type="domain" description="Ketosynthase family 3 (KS3)" evidence="7">
    <location>
        <begin position="225"/>
        <end position="647"/>
    </location>
</feature>
<feature type="region of interest" description="C-terminal hotdog fold" evidence="5">
    <location>
        <begin position="1238"/>
        <end position="1376"/>
    </location>
</feature>
<dbReference type="Pfam" id="PF08659">
    <property type="entry name" value="KR"/>
    <property type="match status" value="2"/>
</dbReference>
<dbReference type="Gene3D" id="3.40.47.10">
    <property type="match status" value="1"/>
</dbReference>
<dbReference type="SUPFAM" id="SSF55048">
    <property type="entry name" value="Probable ACP-binding domain of malonyl-CoA ACP transacylase"/>
    <property type="match status" value="1"/>
</dbReference>
<evidence type="ECO:0000256" key="4">
    <source>
        <dbReference type="ARBA" id="ARBA00023315"/>
    </source>
</evidence>
<dbReference type="Pfam" id="PF02801">
    <property type="entry name" value="Ketoacyl-synt_C"/>
    <property type="match status" value="1"/>
</dbReference>
<dbReference type="InterPro" id="IPR049551">
    <property type="entry name" value="PKS_DH_C"/>
</dbReference>
<dbReference type="Pfam" id="PF00550">
    <property type="entry name" value="PP-binding"/>
    <property type="match status" value="2"/>
</dbReference>
<keyword evidence="3" id="KW-0808">Transferase</keyword>
<dbReference type="InterPro" id="IPR020841">
    <property type="entry name" value="PKS_Beta-ketoAc_synthase_dom"/>
</dbReference>
<evidence type="ECO:0000256" key="5">
    <source>
        <dbReference type="PROSITE-ProRule" id="PRU01363"/>
    </source>
</evidence>
<dbReference type="CDD" id="cd00833">
    <property type="entry name" value="PKS"/>
    <property type="match status" value="1"/>
</dbReference>
<dbReference type="RefSeq" id="WP_215924407.1">
    <property type="nucleotide sequence ID" value="NZ_JAHKNI010000033.1"/>
</dbReference>
<evidence type="ECO:0000313" key="10">
    <source>
        <dbReference type="Proteomes" id="UP000733379"/>
    </source>
</evidence>
<dbReference type="InterPro" id="IPR013968">
    <property type="entry name" value="PKS_KR"/>
</dbReference>
<evidence type="ECO:0000256" key="1">
    <source>
        <dbReference type="ARBA" id="ARBA00022450"/>
    </source>
</evidence>
<dbReference type="PROSITE" id="PS52019">
    <property type="entry name" value="PKS_MFAS_DH"/>
    <property type="match status" value="1"/>
</dbReference>
<feature type="active site" description="Proton donor; for dehydratase activity" evidence="5">
    <location>
        <position position="1297"/>
    </location>
</feature>
<feature type="active site" description="Proton acceptor; for dehydratase activity" evidence="5">
    <location>
        <position position="1134"/>
    </location>
</feature>
<dbReference type="InterPro" id="IPR049552">
    <property type="entry name" value="PKS_DH_N"/>
</dbReference>
<organism evidence="9 10">
    <name type="scientific">Nocardia albiluteola</name>
    <dbReference type="NCBI Taxonomy" id="2842303"/>
    <lineage>
        <taxon>Bacteria</taxon>
        <taxon>Bacillati</taxon>
        <taxon>Actinomycetota</taxon>
        <taxon>Actinomycetes</taxon>
        <taxon>Mycobacteriales</taxon>
        <taxon>Nocardiaceae</taxon>
        <taxon>Nocardia</taxon>
    </lineage>
</organism>
<dbReference type="SMART" id="SM00825">
    <property type="entry name" value="PKS_KS"/>
    <property type="match status" value="1"/>
</dbReference>
<feature type="domain" description="Carrier" evidence="6">
    <location>
        <begin position="1836"/>
        <end position="1911"/>
    </location>
</feature>
<evidence type="ECO:0000259" key="6">
    <source>
        <dbReference type="PROSITE" id="PS50075"/>
    </source>
</evidence>
<dbReference type="InterPro" id="IPR009081">
    <property type="entry name" value="PP-bd_ACP"/>
</dbReference>
<dbReference type="InterPro" id="IPR006162">
    <property type="entry name" value="Ppantetheine_attach_site"/>
</dbReference>
<feature type="region of interest" description="N-terminal hotdog fold" evidence="5">
    <location>
        <begin position="1102"/>
        <end position="1225"/>
    </location>
</feature>
<dbReference type="SUPFAM" id="SSF47336">
    <property type="entry name" value="ACP-like"/>
    <property type="match status" value="1"/>
</dbReference>
<evidence type="ECO:0000256" key="2">
    <source>
        <dbReference type="ARBA" id="ARBA00022553"/>
    </source>
</evidence>
<dbReference type="InterPro" id="IPR036736">
    <property type="entry name" value="ACP-like_sf"/>
</dbReference>
<dbReference type="Pfam" id="PF16197">
    <property type="entry name" value="KAsynt_C_assoc"/>
    <property type="match status" value="1"/>
</dbReference>
<feature type="domain" description="PKS/mFAS DH" evidence="8">
    <location>
        <begin position="1102"/>
        <end position="1376"/>
    </location>
</feature>
<dbReference type="Gene3D" id="3.10.129.110">
    <property type="entry name" value="Polyketide synthase dehydratase"/>
    <property type="match status" value="1"/>
</dbReference>
<dbReference type="Pfam" id="PF00698">
    <property type="entry name" value="Acyl_transf_1"/>
    <property type="match status" value="1"/>
</dbReference>
<dbReference type="CDD" id="cd08956">
    <property type="entry name" value="KR_3_FAS_SDR_x"/>
    <property type="match status" value="1"/>
</dbReference>
<accession>A0ABS6BCZ1</accession>
<dbReference type="InterPro" id="IPR020802">
    <property type="entry name" value="TesA-like"/>
</dbReference>
<dbReference type="InterPro" id="IPR016035">
    <property type="entry name" value="Acyl_Trfase/lysoPLipase"/>
</dbReference>
<comment type="caution">
    <text evidence="9">The sequence shown here is derived from an EMBL/GenBank/DDBJ whole genome shotgun (WGS) entry which is preliminary data.</text>
</comment>
<dbReference type="SMART" id="SM00826">
    <property type="entry name" value="PKS_DH"/>
    <property type="match status" value="1"/>
</dbReference>
<dbReference type="InterPro" id="IPR020807">
    <property type="entry name" value="PKS_DH"/>
</dbReference>
<dbReference type="InterPro" id="IPR032821">
    <property type="entry name" value="PKS_assoc"/>
</dbReference>
<sequence>IHFSSAAATLGSPGQANYAATNAYLDALTHHHPHTTTIAWGPWTTGMAQHLDTRPGVRPLRPEEGLRLFDAALRADDSHLVAMHLDARAVAAALGSTPPLLRALVPAPPRRAAGVDGVLERLRPMAAVERDAALLELVRGEVAAVLGHTDPREVDPHSALRDLGFDSLTSVEFRNRLSALLGRQLPATLAFDHPNAAAVADHLRTELFGVTAHEPAPVIAAAAQDDPIVVVGIGCRYPGGIGTPEQMWQLLVSGDDAITAFPTDRGWDLPRIYDPATPPASMAREGGFLHDAAEFDAALFGISPREALAMDPQQRLLLETAWETFEYAGIDPTSVRGSRTGVFTGIMYNDYAGRFTHAPEEVAGHLGNGSAPSIASGRVAYVYGLEGPAITIDTACSSSLVAVHLAANALRTGECTMALAGGATVMSTPQTFTEFGRQGGLSADGRCKAFSGDADGTGWGEGAGLLLLERLSDAQHHNHPILAIIRGSAVNQDGASNGLTAPNGPAQQRVIRQALANAGLQPADIDAVEAHGTGTRLGDPVEAQALLATYGQHRNEPLWLGSIKSNIGHTQAAAGTAGIIKMIMAIHHGLLPRTLHVDAPTPEVDWTTGKVQLLTQNTPWPDNDHPRRTAVSSFGISGTNAHIILEQPPTTAPPRDQHLAAPWIISGHTPTALRAQAARLARHLEQDPASALNIGYTLATGRAMLDHRAVIVATGEPAQRSQALLALARGGTHQDMITGRASGNGVAMVFSGQGSQHPGMGHQLYNTYPAYTQAFDTACTALNPHLPQPLQNIVFGDETDLLEQTRYTQPALFALQLALYRLWESWGITPTIVAGHSVGEIAAAHIAGVLDLADAATLVTARGRLMQSLPTGGAMVAIDIAEHEIRPLLEGFEDTVDIAAVNGPSSLVLSGDRTTLTQITHTLTGHRTSWLHVSHAFHSPRIDPILAQYRNTIATLTFSAPALPFVSTVTGAPADHTTLADPDYWIRHARNTVRFADAVTHLTRHNPSYLEVGPGATLLPHLPAGAVAGLRRDRQELQALTDALAHLVAHGANPNWHSYFDGTEARPVPLPAYAFDRKRYWLDHRVGRPADLRAAGVDGTDHAVLTAVVTEPESDTLTFCGRIALDSHPWLADHRVGDRVVLPGAAYVDLILHAGAASGRPGIDDLTLEAPLVLAPDSGVDLRLTVGPPDTQGRRPVRVHTREPGAEQTWTRHATALLADSNSVPQYRNSQAWPPRDARPLDLDSIYDELASRGLRYGTAFRGLRAAWSRPGEVFAEVALPESVGVTGHVVHPALLDAALHAIGIGGLVDTADPAPRLPFAWRDVRIADTGATALRVRLAGAGQDTVTLELFDTDGHGVGGVAALSLRPAPAPARSAAPRSLLGIRWQELPASHGPAASWWVVLGDDEPGLASILQDTGIQVEKYADLADLGAAAESSRTAPEAVFLAPTTPDGVDVPAATAQLTSRVLAFLQTWLADRRFSSTRLVLMTRDAATDPVMATLTGLVRVAQAEHPDRITLIDIDSGAVDFGSDALITAVATGEPHTRIRDGAALAPRFAALAASDSVAVDLSAGTVLVTGASGALGGLIARRLVATHGVRNLLLVSRTGGMTTLRTALENAGTSVEVVACDLAERDQVAALLAHRPVHAVVHAAGVLEDGVVESLTAEQLARVLRPKVDAAWHLHELTSDLTAFVLFSSIAGTLGSAGQAAYAAANTFLDALATHRAARGLPATALAWGPWATENGMTAGRRRLERAGLTPLRPEEGLALFDAALTRPEPVLIPARTDLTALRTAAKQRSLQPIWHALVPPPSTHARRAEPDRAARLADLSGDARDRALLDLVRREVAAALGHDSPDEFAAERAFTELGFDSLTAVDLRNRLEQATGLRLPASLVFEQPTPPALVRYLSTELGSAAPSPTSSDDTLGAMFRQACEQARIDEGMELVRMASRFRPVFRTPEELGRPPAPVPLARGSGEPRLFCFPAVVAMSGAHQYARFAAALRDRRDTVVLPEPGFLAGERLPAHVTALAELQARAVRELAAGTPYALLGYSSGGWIAHEVAARLERTDTPPSAVIFLDTYLPREMTPRLSRAFTHGLFTRRSDLVSSDHVSLTAMGGYFSVFGAWEPRPLGVPTLFVRAADALPDLDGTPLPDTDWGPAWARCDTDIDVPGDHFTIVAEHAEDTARAVDSWLTALR</sequence>
<dbReference type="PANTHER" id="PTHR43775:SF51">
    <property type="entry name" value="INACTIVE PHENOLPHTHIOCEROL SYNTHESIS POLYKETIDE SYNTHASE TYPE I PKS1-RELATED"/>
    <property type="match status" value="1"/>
</dbReference>
<dbReference type="InterPro" id="IPR014030">
    <property type="entry name" value="Ketoacyl_synth_N"/>
</dbReference>
<keyword evidence="4" id="KW-0012">Acyltransferase</keyword>
<dbReference type="Gene3D" id="3.30.70.3290">
    <property type="match status" value="1"/>
</dbReference>
<dbReference type="InterPro" id="IPR049900">
    <property type="entry name" value="PKS_mFAS_DH"/>
</dbReference>
<gene>
    <name evidence="9" type="ORF">KO481_42440</name>
</gene>
<dbReference type="Gene3D" id="3.40.50.1820">
    <property type="entry name" value="alpha/beta hydrolase"/>
    <property type="match status" value="1"/>
</dbReference>
<dbReference type="EMBL" id="JAHKNI010000033">
    <property type="protein sequence ID" value="MBU3068163.1"/>
    <property type="molecule type" value="Genomic_DNA"/>
</dbReference>
<dbReference type="InterPro" id="IPR016039">
    <property type="entry name" value="Thiolase-like"/>
</dbReference>
<feature type="domain" description="Carrier" evidence="6">
    <location>
        <begin position="132"/>
        <end position="207"/>
    </location>
</feature>
<dbReference type="InterPro" id="IPR014031">
    <property type="entry name" value="Ketoacyl_synth_C"/>
</dbReference>
<dbReference type="Gene3D" id="1.10.1200.10">
    <property type="entry name" value="ACP-like"/>
    <property type="match status" value="2"/>
</dbReference>
<evidence type="ECO:0000259" key="7">
    <source>
        <dbReference type="PROSITE" id="PS52004"/>
    </source>
</evidence>
<dbReference type="InterPro" id="IPR029058">
    <property type="entry name" value="AB_hydrolase_fold"/>
</dbReference>
<dbReference type="SMART" id="SM00824">
    <property type="entry name" value="PKS_TE"/>
    <property type="match status" value="1"/>
</dbReference>
<dbReference type="SUPFAM" id="SSF53474">
    <property type="entry name" value="alpha/beta-Hydrolases"/>
    <property type="match status" value="1"/>
</dbReference>
<dbReference type="SUPFAM" id="SSF51735">
    <property type="entry name" value="NAD(P)-binding Rossmann-fold domains"/>
    <property type="match status" value="3"/>
</dbReference>
<dbReference type="Pfam" id="PF00975">
    <property type="entry name" value="Thioesterase"/>
    <property type="match status" value="1"/>
</dbReference>
<reference evidence="9 10" key="1">
    <citation type="submission" date="2021-06" db="EMBL/GenBank/DDBJ databases">
        <title>Actinomycetes sequencing.</title>
        <authorList>
            <person name="Shan Q."/>
        </authorList>
    </citation>
    <scope>NUCLEOTIDE SEQUENCE [LARGE SCALE GENOMIC DNA]</scope>
    <source>
        <strain evidence="9 10">NEAU-G5</strain>
    </source>
</reference>
<dbReference type="SMART" id="SM00822">
    <property type="entry name" value="PKS_KR"/>
    <property type="match status" value="1"/>
</dbReference>
<dbReference type="InterPro" id="IPR050091">
    <property type="entry name" value="PKS_NRPS_Biosynth_Enz"/>
</dbReference>
<keyword evidence="2" id="KW-0597">Phosphoprotein</keyword>
<dbReference type="Gene3D" id="3.40.366.10">
    <property type="entry name" value="Malonyl-Coenzyme A Acyl Carrier Protein, domain 2"/>
    <property type="match status" value="1"/>
</dbReference>
<dbReference type="PROSITE" id="PS00012">
    <property type="entry name" value="PHOSPHOPANTETHEINE"/>
    <property type="match status" value="1"/>
</dbReference>
<dbReference type="InterPro" id="IPR020806">
    <property type="entry name" value="PKS_PP-bd"/>
</dbReference>
<dbReference type="InterPro" id="IPR001227">
    <property type="entry name" value="Ac_transferase_dom_sf"/>
</dbReference>
<dbReference type="InterPro" id="IPR036291">
    <property type="entry name" value="NAD(P)-bd_dom_sf"/>
</dbReference>
<dbReference type="SUPFAM" id="SSF53901">
    <property type="entry name" value="Thiolase-like"/>
    <property type="match status" value="1"/>
</dbReference>
<dbReference type="InterPro" id="IPR042104">
    <property type="entry name" value="PKS_dehydratase_sf"/>
</dbReference>
<dbReference type="InterPro" id="IPR018201">
    <property type="entry name" value="Ketoacyl_synth_AS"/>
</dbReference>
<evidence type="ECO:0000313" key="9">
    <source>
        <dbReference type="EMBL" id="MBU3068163.1"/>
    </source>
</evidence>
<dbReference type="Pfam" id="PF14765">
    <property type="entry name" value="PS-DH"/>
    <property type="match status" value="1"/>
</dbReference>
<dbReference type="InterPro" id="IPR057326">
    <property type="entry name" value="KR_dom"/>
</dbReference>
<feature type="non-terminal residue" evidence="9">
    <location>
        <position position="1"/>
    </location>
</feature>
<dbReference type="InterPro" id="IPR014043">
    <property type="entry name" value="Acyl_transferase_dom"/>
</dbReference>
<dbReference type="PROSITE" id="PS50075">
    <property type="entry name" value="CARRIER"/>
    <property type="match status" value="2"/>
</dbReference>
<dbReference type="SMART" id="SM00827">
    <property type="entry name" value="PKS_AT"/>
    <property type="match status" value="1"/>
</dbReference>
<protein>
    <submittedName>
        <fullName evidence="9">SDR family NAD(P)-dependent oxidoreductase</fullName>
    </submittedName>
</protein>
<dbReference type="PROSITE" id="PS52004">
    <property type="entry name" value="KS3_2"/>
    <property type="match status" value="1"/>
</dbReference>
<dbReference type="InterPro" id="IPR001031">
    <property type="entry name" value="Thioesterase"/>
</dbReference>
<dbReference type="PANTHER" id="PTHR43775">
    <property type="entry name" value="FATTY ACID SYNTHASE"/>
    <property type="match status" value="1"/>
</dbReference>
<dbReference type="SMART" id="SM00823">
    <property type="entry name" value="PKS_PP"/>
    <property type="match status" value="2"/>
</dbReference>
<dbReference type="Pfam" id="PF21089">
    <property type="entry name" value="PKS_DH_N"/>
    <property type="match status" value="1"/>
</dbReference>
<dbReference type="Gene3D" id="3.40.50.720">
    <property type="entry name" value="NAD(P)-binding Rossmann-like Domain"/>
    <property type="match status" value="2"/>
</dbReference>
<name>A0ABS6BCZ1_9NOCA</name>
<keyword evidence="10" id="KW-1185">Reference proteome</keyword>
<proteinExistence type="predicted"/>
<evidence type="ECO:0000259" key="8">
    <source>
        <dbReference type="PROSITE" id="PS52019"/>
    </source>
</evidence>